<feature type="compositionally biased region" description="Polar residues" evidence="1">
    <location>
        <begin position="451"/>
        <end position="467"/>
    </location>
</feature>
<feature type="compositionally biased region" description="Polar residues" evidence="1">
    <location>
        <begin position="725"/>
        <end position="747"/>
    </location>
</feature>
<feature type="compositionally biased region" description="Acidic residues" evidence="1">
    <location>
        <begin position="833"/>
        <end position="844"/>
    </location>
</feature>
<name>A0A179G8L4_METCM</name>
<feature type="compositionally biased region" description="Low complexity" evidence="1">
    <location>
        <begin position="659"/>
        <end position="674"/>
    </location>
</feature>
<dbReference type="AlphaFoldDB" id="A0A179G8L4"/>
<feature type="compositionally biased region" description="Polar residues" evidence="1">
    <location>
        <begin position="505"/>
        <end position="515"/>
    </location>
</feature>
<dbReference type="STRING" id="1380566.A0A179G8L4"/>
<gene>
    <name evidence="2" type="ORF">VFPPC_01710</name>
</gene>
<feature type="region of interest" description="Disordered" evidence="1">
    <location>
        <begin position="657"/>
        <end position="698"/>
    </location>
</feature>
<feature type="region of interest" description="Disordered" evidence="1">
    <location>
        <begin position="712"/>
        <end position="844"/>
    </location>
</feature>
<feature type="compositionally biased region" description="Polar residues" evidence="1">
    <location>
        <begin position="283"/>
        <end position="299"/>
    </location>
</feature>
<evidence type="ECO:0000256" key="1">
    <source>
        <dbReference type="SAM" id="MobiDB-lite"/>
    </source>
</evidence>
<dbReference type="OrthoDB" id="2149705at2759"/>
<feature type="compositionally biased region" description="Low complexity" evidence="1">
    <location>
        <begin position="793"/>
        <end position="809"/>
    </location>
</feature>
<feature type="compositionally biased region" description="Acidic residues" evidence="1">
    <location>
        <begin position="393"/>
        <end position="410"/>
    </location>
</feature>
<feature type="compositionally biased region" description="Polar residues" evidence="1">
    <location>
        <begin position="682"/>
        <end position="698"/>
    </location>
</feature>
<feature type="compositionally biased region" description="Low complexity" evidence="1">
    <location>
        <begin position="411"/>
        <end position="427"/>
    </location>
</feature>
<evidence type="ECO:0000313" key="3">
    <source>
        <dbReference type="Proteomes" id="UP000078397"/>
    </source>
</evidence>
<evidence type="ECO:0000313" key="2">
    <source>
        <dbReference type="EMBL" id="OAQ74146.1"/>
    </source>
</evidence>
<feature type="compositionally biased region" description="Polar residues" evidence="1">
    <location>
        <begin position="754"/>
        <end position="769"/>
    </location>
</feature>
<sequence>MAPETRSRGVPPPSRVYNSSPALQQVQFPARRKKIRRYGDSDRRSLKQQTLTQIDFVSSFDEDDVVALSNSDDDIQGGDGESEDKENMNPNLADEQDENVREEEEEDKEDDEPISRGRKRSAPSTKESKKRRRTMGDDTDKVVKARKDDKSRRKTLGDIPVSSNYHTQTLTQFLGHQTSFIADSDDDLEPDRDGGDDGFLSWLGEPGSPSAGRGRRDFSLPAVKQRHDAAAASTGAGISMSREDSVIPQTPAKKSTTIRFNIPSGGLHSPGERMIDRYGAPDQQDSPLKNHTSPVNQPLSELIGEPRRATPRVAKQPSLVIEDSYDTEGWTTPSKSQVRESQKGTPTPVRASFGTPSKLNPVGDKGTPTKGRISRRKTPSPKKVTIAGVYEIPDSDEDDDGFGDEDDETEAGVQGEIAEEAYGAGAETQIVMSEIASTDGRRESCEDVVPCSTQTSKQNTQNKSASATGVAPPPTANQADVPSSPPTSTLPRPAPIRKPLHHPSGHTQTQSQPWESQRVPASILRSLPTPTARSDILLRISTTSLDTLVRGHTLFVTTKFKVPSQVVRFWLFENHLLRYMATIEPGQQVQPTSSSSSQGEWKFHASQVYELNNPVCEDDMREEGWLNGQFARYTYLPPAVVGQSLWNLRHAIFGDANDQQIPSSPFKPSSQPQPEHSKDNAQDQLPNSTPPGSMTVSQQITAQIRSDIASSTQFPTSDDLVPSTPDFNETLKPSSSRTTLPPFSASKSKAVRPSQATTVSQPSTPEKQTQQPSSMPPPPLFNTSDNSIQFIESGSPGSLPFPSSLGSTSQLLTKSQMLPDSLIRDHAPPEQPEIWDSEDDDAPL</sequence>
<organism evidence="2 3">
    <name type="scientific">Pochonia chlamydosporia 170</name>
    <dbReference type="NCBI Taxonomy" id="1380566"/>
    <lineage>
        <taxon>Eukaryota</taxon>
        <taxon>Fungi</taxon>
        <taxon>Dikarya</taxon>
        <taxon>Ascomycota</taxon>
        <taxon>Pezizomycotina</taxon>
        <taxon>Sordariomycetes</taxon>
        <taxon>Hypocreomycetidae</taxon>
        <taxon>Hypocreales</taxon>
        <taxon>Clavicipitaceae</taxon>
        <taxon>Pochonia</taxon>
    </lineage>
</organism>
<feature type="compositionally biased region" description="Acidic residues" evidence="1">
    <location>
        <begin position="183"/>
        <end position="196"/>
    </location>
</feature>
<feature type="compositionally biased region" description="Acidic residues" evidence="1">
    <location>
        <begin position="60"/>
        <end position="84"/>
    </location>
</feature>
<comment type="caution">
    <text evidence="2">The sequence shown here is derived from an EMBL/GenBank/DDBJ whole genome shotgun (WGS) entry which is preliminary data.</text>
</comment>
<feature type="region of interest" description="Disordered" evidence="1">
    <location>
        <begin position="181"/>
        <end position="518"/>
    </location>
</feature>
<dbReference type="EMBL" id="LSBJ02000001">
    <property type="protein sequence ID" value="OAQ74146.1"/>
    <property type="molecule type" value="Genomic_DNA"/>
</dbReference>
<accession>A0A179G8L4</accession>
<proteinExistence type="predicted"/>
<feature type="compositionally biased region" description="Basic and acidic residues" evidence="1">
    <location>
        <begin position="134"/>
        <end position="151"/>
    </location>
</feature>
<protein>
    <submittedName>
        <fullName evidence="2">Uncharacterized protein</fullName>
    </submittedName>
</protein>
<reference evidence="2 3" key="1">
    <citation type="journal article" date="2016" name="PLoS Pathog.">
        <title>Biosynthesis of antibiotic leucinostatins in bio-control fungus Purpureocillium lilacinum and their inhibition on phytophthora revealed by genome mining.</title>
        <authorList>
            <person name="Wang G."/>
            <person name="Liu Z."/>
            <person name="Lin R."/>
            <person name="Li E."/>
            <person name="Mao Z."/>
            <person name="Ling J."/>
            <person name="Yang Y."/>
            <person name="Yin W.B."/>
            <person name="Xie B."/>
        </authorList>
    </citation>
    <scope>NUCLEOTIDE SEQUENCE [LARGE SCALE GENOMIC DNA]</scope>
    <source>
        <strain evidence="2">170</strain>
    </source>
</reference>
<feature type="region of interest" description="Disordered" evidence="1">
    <location>
        <begin position="1"/>
        <end position="167"/>
    </location>
</feature>
<feature type="compositionally biased region" description="Acidic residues" evidence="1">
    <location>
        <begin position="94"/>
        <end position="112"/>
    </location>
</feature>
<feature type="compositionally biased region" description="Polar residues" evidence="1">
    <location>
        <begin position="781"/>
        <end position="792"/>
    </location>
</feature>
<dbReference type="KEGG" id="pchm:VFPPC_01710"/>
<dbReference type="GeneID" id="28845481"/>
<feature type="compositionally biased region" description="Polar residues" evidence="1">
    <location>
        <begin position="16"/>
        <end position="27"/>
    </location>
</feature>
<dbReference type="Proteomes" id="UP000078397">
    <property type="component" value="Unassembled WGS sequence"/>
</dbReference>
<keyword evidence="3" id="KW-1185">Reference proteome</keyword>
<dbReference type="RefSeq" id="XP_018150229.1">
    <property type="nucleotide sequence ID" value="XM_018281487.1"/>
</dbReference>